<keyword evidence="1" id="KW-1133">Transmembrane helix</keyword>
<dbReference type="Proteomes" id="UP000012170">
    <property type="component" value="Chromosome"/>
</dbReference>
<dbReference type="KEGG" id="cmc:CMN_02469"/>
<feature type="transmembrane region" description="Helical" evidence="1">
    <location>
        <begin position="30"/>
        <end position="46"/>
    </location>
</feature>
<sequence>MTKLKVVILLILALIAIPTAHLVPDFATAFWAVGTALPMVALLLIVRERRRLARER</sequence>
<evidence type="ECO:0000313" key="2">
    <source>
        <dbReference type="EMBL" id="CCE76404.1"/>
    </source>
</evidence>
<name>A0AAI9EL81_9MICO</name>
<accession>A0AAI9EL81</accession>
<reference evidence="3" key="2">
    <citation type="submission" date="2013-04" db="EMBL/GenBank/DDBJ databases">
        <title>The genome sequence of the maize-pathogen Clavibacter michiganensis subsp. nebraskensis.</title>
        <authorList>
            <person name="Gartemann K.H."/>
            <person name="Blom J."/>
            <person name="Dreiseikelmann B."/>
            <person name="Fluegel M."/>
            <person name="Jaenicke S."/>
            <person name="Linke B."/>
            <person name="Sczcepanowski R."/>
            <person name="Wittmann J."/>
            <person name="Goesmann A."/>
            <person name="Puehler A."/>
            <person name="Eichenlaub R."/>
            <person name="Rueckert C."/>
        </authorList>
    </citation>
    <scope>NUCLEOTIDE SEQUENCE [LARGE SCALE GENOMIC DNA]</scope>
    <source>
        <strain evidence="3">NCPPB 2581</strain>
    </source>
</reference>
<gene>
    <name evidence="2" type="ORF">CMN_02469</name>
</gene>
<evidence type="ECO:0000313" key="3">
    <source>
        <dbReference type="Proteomes" id="UP000012170"/>
    </source>
</evidence>
<evidence type="ECO:0000256" key="1">
    <source>
        <dbReference type="SAM" id="Phobius"/>
    </source>
</evidence>
<keyword evidence="1" id="KW-0812">Transmembrane</keyword>
<keyword evidence="1" id="KW-0472">Membrane</keyword>
<reference evidence="2 3" key="1">
    <citation type="submission" date="2011-11" db="EMBL/GenBank/DDBJ databases">
        <authorList>
            <person name="Gartemann K."/>
        </authorList>
    </citation>
    <scope>NUCLEOTIDE SEQUENCE [LARGE SCALE GENOMIC DNA]</scope>
    <source>
        <strain evidence="3">NCPPB 2581</strain>
    </source>
</reference>
<dbReference type="AlphaFoldDB" id="A0AAI9EL81"/>
<dbReference type="GeneID" id="92984763"/>
<dbReference type="RefSeq" id="WP_015491110.1">
    <property type="nucleotide sequence ID" value="NC_020891.1"/>
</dbReference>
<organism evidence="2 3">
    <name type="scientific">Clavibacter nebraskensis NCPPB 2581</name>
    <dbReference type="NCBI Taxonomy" id="1097677"/>
    <lineage>
        <taxon>Bacteria</taxon>
        <taxon>Bacillati</taxon>
        <taxon>Actinomycetota</taxon>
        <taxon>Actinomycetes</taxon>
        <taxon>Micrococcales</taxon>
        <taxon>Microbacteriaceae</taxon>
        <taxon>Clavibacter</taxon>
    </lineage>
</organism>
<proteinExistence type="predicted"/>
<dbReference type="EMBL" id="HE614873">
    <property type="protein sequence ID" value="CCE76404.1"/>
    <property type="molecule type" value="Genomic_DNA"/>
</dbReference>
<protein>
    <submittedName>
        <fullName evidence="2">Uncharacterized protein</fullName>
    </submittedName>
</protein>